<dbReference type="Gene3D" id="3.30.1120.160">
    <property type="match status" value="1"/>
</dbReference>
<dbReference type="EMBL" id="PJQM01006540">
    <property type="protein sequence ID" value="RCH79502.1"/>
    <property type="molecule type" value="Genomic_DNA"/>
</dbReference>
<dbReference type="InterPro" id="IPR050989">
    <property type="entry name" value="Rap1_Ran_GAP"/>
</dbReference>
<name>A0A367IPB6_RHIST</name>
<organism evidence="4 5">
    <name type="scientific">Rhizopus stolonifer</name>
    <name type="common">Rhizopus nigricans</name>
    <dbReference type="NCBI Taxonomy" id="4846"/>
    <lineage>
        <taxon>Eukaryota</taxon>
        <taxon>Fungi</taxon>
        <taxon>Fungi incertae sedis</taxon>
        <taxon>Mucoromycota</taxon>
        <taxon>Mucoromycotina</taxon>
        <taxon>Mucoromycetes</taxon>
        <taxon>Mucorales</taxon>
        <taxon>Mucorineae</taxon>
        <taxon>Rhizopodaceae</taxon>
        <taxon>Rhizopus</taxon>
    </lineage>
</organism>
<dbReference type="GO" id="GO:0005096">
    <property type="term" value="F:GTPase activator activity"/>
    <property type="evidence" value="ECO:0007669"/>
    <property type="project" value="UniProtKB-KW"/>
</dbReference>
<protein>
    <submittedName>
        <fullName evidence="4">Signal-induced proliferation-associated 1 like protein 2</fullName>
    </submittedName>
</protein>
<dbReference type="GO" id="GO:0005737">
    <property type="term" value="C:cytoplasm"/>
    <property type="evidence" value="ECO:0007669"/>
    <property type="project" value="TreeGrafter"/>
</dbReference>
<gene>
    <name evidence="4" type="primary">SIPA1L2</name>
    <name evidence="4" type="ORF">CU098_003244</name>
</gene>
<evidence type="ECO:0000259" key="3">
    <source>
        <dbReference type="PROSITE" id="PS50085"/>
    </source>
</evidence>
<dbReference type="InterPro" id="IPR035974">
    <property type="entry name" value="Rap/Ran-GAP_sf"/>
</dbReference>
<proteinExistence type="predicted"/>
<feature type="domain" description="Rap-GAP" evidence="3">
    <location>
        <begin position="378"/>
        <end position="443"/>
    </location>
</feature>
<keyword evidence="5" id="KW-1185">Reference proteome</keyword>
<evidence type="ECO:0000256" key="1">
    <source>
        <dbReference type="ARBA" id="ARBA00022468"/>
    </source>
</evidence>
<dbReference type="GO" id="GO:0051056">
    <property type="term" value="P:regulation of small GTPase mediated signal transduction"/>
    <property type="evidence" value="ECO:0007669"/>
    <property type="project" value="InterPro"/>
</dbReference>
<feature type="non-terminal residue" evidence="4">
    <location>
        <position position="443"/>
    </location>
</feature>
<dbReference type="AlphaFoldDB" id="A0A367IPB6"/>
<dbReference type="STRING" id="4846.A0A367IPB6"/>
<feature type="non-terminal residue" evidence="4">
    <location>
        <position position="1"/>
    </location>
</feature>
<evidence type="ECO:0000313" key="5">
    <source>
        <dbReference type="Proteomes" id="UP000253551"/>
    </source>
</evidence>
<evidence type="ECO:0000313" key="4">
    <source>
        <dbReference type="EMBL" id="RCH79502.1"/>
    </source>
</evidence>
<accession>A0A367IPB6</accession>
<dbReference type="InterPro" id="IPR000331">
    <property type="entry name" value="Rap/Ran_GAP_dom"/>
</dbReference>
<dbReference type="SUPFAM" id="SSF111347">
    <property type="entry name" value="Rap/Ran-GAP"/>
    <property type="match status" value="1"/>
</dbReference>
<dbReference type="Proteomes" id="UP000253551">
    <property type="component" value="Unassembled WGS sequence"/>
</dbReference>
<dbReference type="PROSITE" id="PS50085">
    <property type="entry name" value="RAPGAP"/>
    <property type="match status" value="1"/>
</dbReference>
<evidence type="ECO:0000256" key="2">
    <source>
        <dbReference type="SAM" id="Coils"/>
    </source>
</evidence>
<dbReference type="PANTHER" id="PTHR15711">
    <property type="entry name" value="RAP GTPASE-ACTIVATING PROTEIN"/>
    <property type="match status" value="1"/>
</dbReference>
<feature type="coiled-coil region" evidence="2">
    <location>
        <begin position="167"/>
        <end position="194"/>
    </location>
</feature>
<comment type="caution">
    <text evidence="4">The sequence shown here is derived from an EMBL/GenBank/DDBJ whole genome shotgun (WGS) entry which is preliminary data.</text>
</comment>
<reference evidence="4 5" key="1">
    <citation type="journal article" date="2018" name="G3 (Bethesda)">
        <title>Phylogenetic and Phylogenomic Definition of Rhizopus Species.</title>
        <authorList>
            <person name="Gryganskyi A.P."/>
            <person name="Golan J."/>
            <person name="Dolatabadi S."/>
            <person name="Mondo S."/>
            <person name="Robb S."/>
            <person name="Idnurm A."/>
            <person name="Muszewska A."/>
            <person name="Steczkiewicz K."/>
            <person name="Masonjones S."/>
            <person name="Liao H.L."/>
            <person name="Gajdeczka M.T."/>
            <person name="Anike F."/>
            <person name="Vuek A."/>
            <person name="Anishchenko I.M."/>
            <person name="Voigt K."/>
            <person name="de Hoog G.S."/>
            <person name="Smith M.E."/>
            <person name="Heitman J."/>
            <person name="Vilgalys R."/>
            <person name="Stajich J.E."/>
        </authorList>
    </citation>
    <scope>NUCLEOTIDE SEQUENCE [LARGE SCALE GENOMIC DNA]</scope>
    <source>
        <strain evidence="4 5">LSU 92-RS-03</strain>
    </source>
</reference>
<keyword evidence="2" id="KW-0175">Coiled coil</keyword>
<dbReference type="OrthoDB" id="2499658at2759"/>
<dbReference type="Pfam" id="PF02145">
    <property type="entry name" value="Rap_GAP"/>
    <property type="match status" value="1"/>
</dbReference>
<keyword evidence="1" id="KW-0343">GTPase activation</keyword>
<sequence length="443" mass="51390">ASMSFKIHGDEYDDSKCTRRDDESICSTTSSVFSTSSRLGKIPSAVKSSVRHLFSRDSTIRIKRSLFRKPEGSKQVEVIEETITTTATTTNTPTLHQLAHKEMSDLFLFKGLITTTLTTLHTRLTLECDRALASVLSEVNHENRQFPREQLSSIVLELFKMSEMVRWEDEEILKREVKNDIQTLERQIQEEIQDETTVVTVVKEIVNHIKQVMNQCICQYYKVAEHAMVIPCKGYRIEGKNDYSLIVSQTSPIIRSDQVEHMDRDAYWYRNYFMGNTDACHFFGYQEEDPLLISATVEYVDNKKQYRIIYRTKENPDQRKVIADTFLLNAPPSTCDTLNDIPNTTWKTIMETIFDTPFHLLKKMSNEMMISSGLDQGLLKLDEYCLHERYKFGVLLVKEGQTKEEEWFANQHDSPAFEHFLDIIGHRVELRGYTGWSAGLDRK</sequence>
<dbReference type="PANTHER" id="PTHR15711:SF22">
    <property type="entry name" value="RAP-GAP DOMAIN-CONTAINING PROTEIN"/>
    <property type="match status" value="1"/>
</dbReference>